<accession>A0A6P4IJV5</accession>
<sequence length="141" mass="15722">MPDAADEMLARLAAHRRSLGKQISKIDEIMERSNNTLLHIESNNKALALNASPQDSQKVYNLKPECELAVVRILQNFRQLMQSSDQREDTGSALDGCLAYRHRVEHLGSSVRKLVALCDTVSQMRSFQAEQEAQEAGEASP</sequence>
<name>A0A6P4IJV5_DROKI</name>
<proteinExistence type="predicted"/>
<keyword evidence="1" id="KW-1185">Reference proteome</keyword>
<dbReference type="AlphaFoldDB" id="A0A6P4IJV5"/>
<dbReference type="OrthoDB" id="8005241at2759"/>
<organism evidence="1 2">
    <name type="scientific">Drosophila kikkawai</name>
    <name type="common">Fruit fly</name>
    <dbReference type="NCBI Taxonomy" id="30033"/>
    <lineage>
        <taxon>Eukaryota</taxon>
        <taxon>Metazoa</taxon>
        <taxon>Ecdysozoa</taxon>
        <taxon>Arthropoda</taxon>
        <taxon>Hexapoda</taxon>
        <taxon>Insecta</taxon>
        <taxon>Pterygota</taxon>
        <taxon>Neoptera</taxon>
        <taxon>Endopterygota</taxon>
        <taxon>Diptera</taxon>
        <taxon>Brachycera</taxon>
        <taxon>Muscomorpha</taxon>
        <taxon>Ephydroidea</taxon>
        <taxon>Drosophilidae</taxon>
        <taxon>Drosophila</taxon>
        <taxon>Sophophora</taxon>
    </lineage>
</organism>
<protein>
    <submittedName>
        <fullName evidence="2">Augmin complex subunit msd1</fullName>
    </submittedName>
</protein>
<dbReference type="RefSeq" id="XP_017022838.1">
    <property type="nucleotide sequence ID" value="XM_017167349.3"/>
</dbReference>
<evidence type="ECO:0000313" key="2">
    <source>
        <dbReference type="RefSeq" id="XP_017022838.1"/>
    </source>
</evidence>
<dbReference type="Proteomes" id="UP001652661">
    <property type="component" value="Chromosome 3L"/>
</dbReference>
<evidence type="ECO:0000313" key="1">
    <source>
        <dbReference type="Proteomes" id="UP001652661"/>
    </source>
</evidence>
<reference evidence="2" key="1">
    <citation type="submission" date="2025-08" db="UniProtKB">
        <authorList>
            <consortium name="RefSeq"/>
        </authorList>
    </citation>
    <scope>IDENTIFICATION</scope>
    <source>
        <strain evidence="2">14028-0561.14</strain>
        <tissue evidence="2">Whole fly</tissue>
    </source>
</reference>
<gene>
    <name evidence="2" type="primary">msd1</name>
</gene>